<proteinExistence type="predicted"/>
<reference evidence="6 7" key="1">
    <citation type="journal article" date="1998" name="Science">
        <title>Genome sequence of the nematode C. elegans: a platform for investigating biology.</title>
        <authorList>
            <consortium name="The C. elegans sequencing consortium"/>
            <person name="Sulson J.E."/>
            <person name="Waterston R."/>
        </authorList>
    </citation>
    <scope>NUCLEOTIDE SEQUENCE [LARGE SCALE GENOMIC DNA]</scope>
    <source>
        <strain evidence="6 7">Bristol N2</strain>
    </source>
</reference>
<feature type="region of interest" description="Disordered" evidence="4">
    <location>
        <begin position="445"/>
        <end position="464"/>
    </location>
</feature>
<feature type="compositionally biased region" description="Basic and acidic residues" evidence="4">
    <location>
        <begin position="141"/>
        <end position="157"/>
    </location>
</feature>
<name>O02331_CAEEL</name>
<dbReference type="CTD" id="172852"/>
<feature type="compositionally biased region" description="Acidic residues" evidence="4">
    <location>
        <begin position="162"/>
        <end position="181"/>
    </location>
</feature>
<organism evidence="6 7">
    <name type="scientific">Caenorhabditis elegans</name>
    <dbReference type="NCBI Taxonomy" id="6239"/>
    <lineage>
        <taxon>Eukaryota</taxon>
        <taxon>Metazoa</taxon>
        <taxon>Ecdysozoa</taxon>
        <taxon>Nematoda</taxon>
        <taxon>Chromadorea</taxon>
        <taxon>Rhabditida</taxon>
        <taxon>Rhabditina</taxon>
        <taxon>Rhabditomorpha</taxon>
        <taxon>Rhabditoidea</taxon>
        <taxon>Rhabditidae</taxon>
        <taxon>Peloderinae</taxon>
        <taxon>Caenorhabditis</taxon>
    </lineage>
</organism>
<dbReference type="AlphaFoldDB" id="O02331"/>
<feature type="region of interest" description="Disordered" evidence="4">
    <location>
        <begin position="1"/>
        <end position="243"/>
    </location>
</feature>
<feature type="compositionally biased region" description="Acidic residues" evidence="4">
    <location>
        <begin position="193"/>
        <end position="202"/>
    </location>
</feature>
<dbReference type="OrthoDB" id="5877020at2759"/>
<dbReference type="Gene3D" id="3.30.40.10">
    <property type="entry name" value="Zinc/RING finger domain, C3HC4 (zinc finger)"/>
    <property type="match status" value="1"/>
</dbReference>
<evidence type="ECO:0000313" key="8">
    <source>
        <dbReference type="WormBase" id="T24D1.2"/>
    </source>
</evidence>
<dbReference type="FunCoup" id="O02331">
    <property type="interactions" value="1486"/>
</dbReference>
<dbReference type="CDD" id="cd16619">
    <property type="entry name" value="mRING-HC-C4C4_TRIM37_C-VIII"/>
    <property type="match status" value="1"/>
</dbReference>
<protein>
    <submittedName>
        <fullName evidence="6">RING-type domain-containing protein</fullName>
    </submittedName>
</protein>
<evidence type="ECO:0000313" key="7">
    <source>
        <dbReference type="Proteomes" id="UP000001940"/>
    </source>
</evidence>
<dbReference type="eggNOG" id="ENOG502SF7S">
    <property type="taxonomic scope" value="Eukaryota"/>
</dbReference>
<keyword evidence="7" id="KW-1185">Reference proteome</keyword>
<keyword evidence="2" id="KW-0862">Zinc</keyword>
<dbReference type="PeptideAtlas" id="O02331"/>
<evidence type="ECO:0000256" key="1">
    <source>
        <dbReference type="ARBA" id="ARBA00022771"/>
    </source>
</evidence>
<dbReference type="PANTHER" id="PTHR21578">
    <property type="entry name" value="PROTEIN CBG03826"/>
    <property type="match status" value="1"/>
</dbReference>
<dbReference type="InParanoid" id="O02331"/>
<dbReference type="RefSeq" id="NP_492631.1">
    <property type="nucleotide sequence ID" value="NM_060230.4"/>
</dbReference>
<sequence>MSSSGNGRSNNDRADQLRREEQERKDRELAERLQREQSDDTPPAVARRGRNRAAARERASPYSRSRIRSTAGTSDAGPSSSSSVRGRGTRGTTSARRGRGSARGGEATMNRTRANQQISESPNRRRSTRQTRNPNPQMQFEGDRVQVRQGDEIRDITAETYFPDDDDDSDYTQSDNEEEEERNATITISSSESDADSEAESDHEERDMPRAFNPRGSYARSGRGPGGRGRVITPGRYRGSGQHNISADYIRDLLHSRIYPDNPRRDPLYRSGLNNEDESDPENVDADSDDDEAQSNGSSVIDLSDDDDVLIIGGRGAVHADRNHIRQPIFDEDRVMYNHELELYHDEEEYIVPAAKPVSAGGKLVEPDSTWGDCTMCSNPPIKPQGCKKCLQFLGCTDCVRRWYAARKGSMEGSSCPLCRAPWTGRAGVLMMTTIQKNVKKAGITSANTSSDSSLPSTSSLPNN</sequence>
<evidence type="ECO:0000256" key="2">
    <source>
        <dbReference type="ARBA" id="ARBA00022833"/>
    </source>
</evidence>
<dbReference type="InterPro" id="IPR013083">
    <property type="entry name" value="Znf_RING/FYVE/PHD"/>
</dbReference>
<keyword evidence="1 3" id="KW-0863">Zinc-finger</keyword>
<dbReference type="InterPro" id="IPR001841">
    <property type="entry name" value="Znf_RING"/>
</dbReference>
<dbReference type="GO" id="GO:0008270">
    <property type="term" value="F:zinc ion binding"/>
    <property type="evidence" value="ECO:0007669"/>
    <property type="project" value="UniProtKB-KW"/>
</dbReference>
<keyword evidence="1 3" id="KW-0479">Metal-binding</keyword>
<dbReference type="PIR" id="T25234">
    <property type="entry name" value="T25234"/>
</dbReference>
<evidence type="ECO:0000256" key="4">
    <source>
        <dbReference type="SAM" id="MobiDB-lite"/>
    </source>
</evidence>
<evidence type="ECO:0000256" key="3">
    <source>
        <dbReference type="PROSITE-ProRule" id="PRU00175"/>
    </source>
</evidence>
<feature type="domain" description="RING-type" evidence="5">
    <location>
        <begin position="374"/>
        <end position="420"/>
    </location>
</feature>
<dbReference type="WormBase" id="T24D1.2">
    <property type="protein sequence ID" value="CE29600"/>
    <property type="gene ID" value="WBGene00011985"/>
</dbReference>
<dbReference type="UCSC" id="T24D1.2.1">
    <property type="organism name" value="c. elegans"/>
</dbReference>
<dbReference type="OMA" id="PRRMQAR"/>
<feature type="region of interest" description="Disordered" evidence="4">
    <location>
        <begin position="258"/>
        <end position="302"/>
    </location>
</feature>
<feature type="compositionally biased region" description="Basic and acidic residues" evidence="4">
    <location>
        <begin position="10"/>
        <end position="38"/>
    </location>
</feature>
<dbReference type="STRING" id="6239.T24D1.2.1"/>
<dbReference type="EMBL" id="BX284601">
    <property type="protein sequence ID" value="CAB03423.4"/>
    <property type="molecule type" value="Genomic_DNA"/>
</dbReference>
<dbReference type="GeneID" id="172852"/>
<dbReference type="PANTHER" id="PTHR21578:SF12">
    <property type="entry name" value="RING-TYPE DOMAIN-CONTAINING PROTEIN"/>
    <property type="match status" value="1"/>
</dbReference>
<evidence type="ECO:0000259" key="5">
    <source>
        <dbReference type="PROSITE" id="PS50089"/>
    </source>
</evidence>
<accession>O02331</accession>
<feature type="compositionally biased region" description="Acidic residues" evidence="4">
    <location>
        <begin position="275"/>
        <end position="293"/>
    </location>
</feature>
<dbReference type="HOGENOM" id="CLU_527026_0_0_1"/>
<dbReference type="PROSITE" id="PS50089">
    <property type="entry name" value="ZF_RING_2"/>
    <property type="match status" value="1"/>
</dbReference>
<dbReference type="Bgee" id="WBGene00011985">
    <property type="expression patterns" value="Expressed in germ line (C elegans) and 4 other cell types or tissues"/>
</dbReference>
<gene>
    <name evidence="6" type="ORF">CELE_T24D1.2</name>
    <name evidence="6 8" type="ORF">T24D1.2</name>
</gene>
<dbReference type="PaxDb" id="6239-T24D1.2"/>
<evidence type="ECO:0000313" key="6">
    <source>
        <dbReference type="EMBL" id="CAB03423.4"/>
    </source>
</evidence>
<feature type="compositionally biased region" description="Polar residues" evidence="4">
    <location>
        <begin position="109"/>
        <end position="121"/>
    </location>
</feature>
<dbReference type="KEGG" id="cel:CELE_T24D1.2"/>
<feature type="compositionally biased region" description="Low complexity" evidence="4">
    <location>
        <begin position="69"/>
        <end position="95"/>
    </location>
</feature>
<dbReference type="Proteomes" id="UP000001940">
    <property type="component" value="Chromosome I"/>
</dbReference>
<dbReference type="AGR" id="WB:WBGene00011985"/>